<dbReference type="Proteomes" id="UP000673552">
    <property type="component" value="Unassembled WGS sequence"/>
</dbReference>
<dbReference type="OrthoDB" id="273514at2759"/>
<reference evidence="3" key="1">
    <citation type="journal article" date="2021" name="Microbiol. Resour. Announc.">
        <title>LGAAP: Leishmaniinae Genome Assembly and Annotation Pipeline.</title>
        <authorList>
            <person name="Almutairi H."/>
            <person name="Urbaniak M.D."/>
            <person name="Bates M.D."/>
            <person name="Jariyapan N."/>
            <person name="Kwakye-Nuako G."/>
            <person name="Thomaz-Soccol V."/>
            <person name="Al-Salem W.S."/>
            <person name="Dillon R.J."/>
            <person name="Bates P.A."/>
            <person name="Gatherer D."/>
        </authorList>
    </citation>
    <scope>NUCLEOTIDE SEQUENCE [LARGE SCALE GENOMIC DNA]</scope>
</reference>
<name>A0A836H2A4_9TRYP</name>
<feature type="coiled-coil region" evidence="1">
    <location>
        <begin position="288"/>
        <end position="315"/>
    </location>
</feature>
<feature type="coiled-coil region" evidence="1">
    <location>
        <begin position="646"/>
        <end position="715"/>
    </location>
</feature>
<dbReference type="SMR" id="A0A836H2A4"/>
<comment type="caution">
    <text evidence="2">The sequence shown here is derived from an EMBL/GenBank/DDBJ whole genome shotgun (WGS) entry which is preliminary data.</text>
</comment>
<dbReference type="GeneID" id="92514564"/>
<reference evidence="3" key="2">
    <citation type="journal article" date="2021" name="Sci. Data">
        <title>Chromosome-scale genome sequencing, assembly and annotation of six genomes from subfamily Leishmaniinae.</title>
        <authorList>
            <person name="Almutairi H."/>
            <person name="Urbaniak M.D."/>
            <person name="Bates M.D."/>
            <person name="Jariyapan N."/>
            <person name="Kwakye-Nuako G."/>
            <person name="Thomaz Soccol V."/>
            <person name="Al-Salem W.S."/>
            <person name="Dillon R.J."/>
            <person name="Bates P.A."/>
            <person name="Gatherer D."/>
        </authorList>
    </citation>
    <scope>NUCLEOTIDE SEQUENCE [LARGE SCALE GENOMIC DNA]</scope>
</reference>
<evidence type="ECO:0000313" key="2">
    <source>
        <dbReference type="EMBL" id="KAG5473913.1"/>
    </source>
</evidence>
<organism evidence="2 3">
    <name type="scientific">Leishmania martiniquensis</name>
    <dbReference type="NCBI Taxonomy" id="1580590"/>
    <lineage>
        <taxon>Eukaryota</taxon>
        <taxon>Discoba</taxon>
        <taxon>Euglenozoa</taxon>
        <taxon>Kinetoplastea</taxon>
        <taxon>Metakinetoplastina</taxon>
        <taxon>Trypanosomatida</taxon>
        <taxon>Trypanosomatidae</taxon>
        <taxon>Leishmaniinae</taxon>
        <taxon>Leishmania</taxon>
    </lineage>
</organism>
<dbReference type="AlphaFoldDB" id="A0A836H2A4"/>
<protein>
    <submittedName>
        <fullName evidence="2">Uncharacterized protein</fullName>
    </submittedName>
</protein>
<dbReference type="RefSeq" id="XP_067177147.1">
    <property type="nucleotide sequence ID" value="XM_067322052.1"/>
</dbReference>
<sequence>MSFFANPLAEEEEVVVPPDYPLEQYDELKREDDFNELLVRSTKLEARQSGGEDGVPADPELEACLCQTRKLRASLESSWQRMSELHRDMARKGNSSYTVGTPGLSASASSSIAALESAVAQMQHHVTQRERLGLQLRALVEREAARISSTAPRAVATANAPVACDHDSSSITRGPEAISSLPSPDVIAGRAAGAARALEALLPSMSMEEAALASAAVQQLAYGLQSWSTLARRYDALRVTVEANSQEQAEAHRAAEAFARWVAEKQLACGEAAASPAPSAVTVAPFDVATAELLNKELTEENGRLEAALARLFSLQQLNKAPPDVFAGSAVVQYVALTAYARDLEEEVDRLGRAVLYLRGVLTGPLAREPRGALDASLADAVPTPPSTCHEDGERLARRLSRIHALEQELRSQQASCSDTDTASDAVDTIVSFGLGQLLEVHNACVHAMALLSTYFEKQSGHAAFLSHAVRGGGAVENATVERVLDVQLPDAEVVRQYCVDMHVMSADLAATLKVIVDKASIAATADLARWHAVRSLLTELLQPNLATVPDVYAEFSAMLAAYADAKTPSAAAASSASAATTQVHADLDWATAVLAEEATSFAVEKEAQRELIKAFWAAQQTEAAKKMAWLEKQPNAPLLKQLCDVERETDQLRQQVASVQEASENASALLDTLAELQRRNAEEERLNATLRAELTELETARRELKEQRDALLSSISQG</sequence>
<keyword evidence="1" id="KW-0175">Coiled coil</keyword>
<evidence type="ECO:0000313" key="3">
    <source>
        <dbReference type="Proteomes" id="UP000673552"/>
    </source>
</evidence>
<dbReference type="EMBL" id="JAFEUZ010000029">
    <property type="protein sequence ID" value="KAG5473913.1"/>
    <property type="molecule type" value="Genomic_DNA"/>
</dbReference>
<evidence type="ECO:0000256" key="1">
    <source>
        <dbReference type="SAM" id="Coils"/>
    </source>
</evidence>
<accession>A0A836H2A4</accession>
<proteinExistence type="predicted"/>
<gene>
    <name evidence="2" type="ORF">LSCM1_04549</name>
</gene>
<dbReference type="KEGG" id="lmat:92514564"/>
<keyword evidence="3" id="KW-1185">Reference proteome</keyword>